<dbReference type="Proteomes" id="UP000321456">
    <property type="component" value="Unassembled WGS sequence"/>
</dbReference>
<keyword evidence="3" id="KW-1185">Reference proteome</keyword>
<dbReference type="AlphaFoldDB" id="A0A5C8V354"/>
<name>A0A5C8V354_9FLAO</name>
<feature type="transmembrane region" description="Helical" evidence="1">
    <location>
        <begin position="23"/>
        <end position="45"/>
    </location>
</feature>
<keyword evidence="1" id="KW-1133">Transmembrane helix</keyword>
<protein>
    <submittedName>
        <fullName evidence="2">Uncharacterized protein</fullName>
    </submittedName>
</protein>
<dbReference type="RefSeq" id="WP_147744735.1">
    <property type="nucleotide sequence ID" value="NZ_VRUR01000002.1"/>
</dbReference>
<evidence type="ECO:0000256" key="1">
    <source>
        <dbReference type="SAM" id="Phobius"/>
    </source>
</evidence>
<keyword evidence="1" id="KW-0472">Membrane</keyword>
<dbReference type="EMBL" id="VRUR01000002">
    <property type="protein sequence ID" value="TXN35964.1"/>
    <property type="molecule type" value="Genomic_DNA"/>
</dbReference>
<gene>
    <name evidence="2" type="ORF">FVB32_15500</name>
</gene>
<sequence length="88" mass="10118">MSSKELSDEDKQKMLLQQISKQLVLIGKLILGILLFILPFLTLFVTEKLDASLNPNILLDWWGLLTPIVVVVLYVIFKKNYGRLFGNR</sequence>
<evidence type="ECO:0000313" key="2">
    <source>
        <dbReference type="EMBL" id="TXN35964.1"/>
    </source>
</evidence>
<feature type="transmembrane region" description="Helical" evidence="1">
    <location>
        <begin position="57"/>
        <end position="77"/>
    </location>
</feature>
<comment type="caution">
    <text evidence="2">The sequence shown here is derived from an EMBL/GenBank/DDBJ whole genome shotgun (WGS) entry which is preliminary data.</text>
</comment>
<accession>A0A5C8V354</accession>
<evidence type="ECO:0000313" key="3">
    <source>
        <dbReference type="Proteomes" id="UP000321456"/>
    </source>
</evidence>
<reference evidence="2 3" key="1">
    <citation type="submission" date="2019-08" db="EMBL/GenBank/DDBJ databases">
        <title>Professor.</title>
        <authorList>
            <person name="Park J.S."/>
        </authorList>
    </citation>
    <scope>NUCLEOTIDE SEQUENCE [LARGE SCALE GENOMIC DNA]</scope>
    <source>
        <strain evidence="2 3">176CP5-101</strain>
    </source>
</reference>
<keyword evidence="1" id="KW-0812">Transmembrane</keyword>
<organism evidence="2 3">
    <name type="scientific">Flagellimonas hymeniacidonis</name>
    <dbReference type="NCBI Taxonomy" id="2603628"/>
    <lineage>
        <taxon>Bacteria</taxon>
        <taxon>Pseudomonadati</taxon>
        <taxon>Bacteroidota</taxon>
        <taxon>Flavobacteriia</taxon>
        <taxon>Flavobacteriales</taxon>
        <taxon>Flavobacteriaceae</taxon>
        <taxon>Flagellimonas</taxon>
    </lineage>
</organism>
<proteinExistence type="predicted"/>